<dbReference type="InterPro" id="IPR024983">
    <property type="entry name" value="CHAT_dom"/>
</dbReference>
<dbReference type="Pfam" id="PF12770">
    <property type="entry name" value="CHAT"/>
    <property type="match status" value="1"/>
</dbReference>
<reference evidence="2 3" key="1">
    <citation type="submission" date="2024-02" db="EMBL/GenBank/DDBJ databases">
        <title>Discinaceae phylogenomics.</title>
        <authorList>
            <person name="Dirks A.C."/>
            <person name="James T.Y."/>
        </authorList>
    </citation>
    <scope>NUCLEOTIDE SEQUENCE [LARGE SCALE GENOMIC DNA]</scope>
    <source>
        <strain evidence="2 3">ACD0624</strain>
    </source>
</reference>
<sequence>MPIGNSSPPTPQDRRIRIRELEQRGTTPRGCRQWKVSISCGTYHAVVNLADPFTASQETRLRWALEEHPIRHPFESYKSRAASKELWGYSVSLVDQLNLHEVLTYPYPEDVVGRRSFTGHCAKSSTDSSTKGTRKRRWYVDIEECWGGVAESMIHGLHWEALENSEIWPSHLRPCLIVRRKVLSNDILTHGPIIAIRSQSFRILLVVSHPLRQGAPNQTGGRLIAKPLVDIIGRLAKETVGTTTPIQLEIVRPGTWNSLQDHLKRRGKGYFHLVHFVVHGKVTHEKVEKRDLVSLAFVSDHSPRKRSWRPATEVSALLSTYGVKLVVLNASRSAKASGACEANIAETFVHDGVRAVIAFPYKVLNSGTEIFMSTFYRCFLTGSWDFATALSEARRAMMKTQLREGRFGIKVSVEDWIVPVVYHNGGTEVSVVGDDIGGGVPAGRNDSKGIFSKFQGLLQANSPDPKLSVTNTANRQRASLISRGTLTQGEIVGRDGDIFNMEAMLDTSILRVVGPPGIGKSTLILHLCWWWKTTSLVQDYSYFDWYEKPYLNVEMIARELYLSLFPLNPENGSTQKPTRNRSPIRGVLLQAWSRPRSPSPAQTEAEIFPHDWFQKTLSRLRETPYLIVFDSLESSDATVKHNERLKGELNEFLESLQGGRTVVLVVSNKQECWLNDSTVKFGTYHLKRLEESFATEFAGKVVDRYGGDRKRFRGVENRKYLHKLMELSEMNPLVMDLTLPHIAIHDDSPQTIFISLLQGAIPLGAAHDTKAVCNMADLLGRLDNTSRQLLLCLAPFWTRLPKDLDPYLHGLLYHKALPGMVGIIQQLPTGRRSSEREKQRVKSIVSSTGLLLRYSYIVRDLLSLELLSDGDTADSSDPSSTPSPQYYRVHPLLTLFLRQTVQKEQASSDTTTITAAKRAFLDYYSQRSTYWFDHPEETYDLAAQEIREEEINFLSVISIPFQNKDPKKLFETFPLDAYSRFASMTLVDKELSSSVSLIVHFSDLILQRFEELRAKRGDRKVHESAVEIALFASNWLCEYHSENSPVSVFRAQIERSTRLMAFAKNISPDCQELFAVREEQATKQKSVAVSDGMIEGLRLRKPWNGFMISHASRDAMATWEAKGDSDSVWLRLAMEFSRLQSIAVQAPLTARFSPALGEQLRKDLKLIWEDCIQSAIGTDIEPLLANYEWVTVLLAKTRTKADENSPENKPHIHSARFTGYPEFVRSQLMLQIRDTTSAKRYLLDGLQRARTKSNHSAEVLLHIRLSDLTFELRNWNECIAHVEWIRDIMVRLGEGLSTVDFKAFAQVTWRKGVCHSHLHQWDAAIEAFNEALSVCGHIDDRVTEYAILRKLAAIKREGGLGELTITEALLKALSIAYDPSLAREFAIIDEHGILLQRIVKAMARGKAGESAQSVIARLACARDTSGAEMHEFIEELMTREKEIVTVDSRASVPLHKTEKKLTKLYAEAERIMFNSPRALAKQPLSLFAGSKWERGLLKRECL</sequence>
<dbReference type="InterPro" id="IPR011990">
    <property type="entry name" value="TPR-like_helical_dom_sf"/>
</dbReference>
<dbReference type="Gene3D" id="1.25.40.10">
    <property type="entry name" value="Tetratricopeptide repeat domain"/>
    <property type="match status" value="1"/>
</dbReference>
<protein>
    <recommendedName>
        <fullName evidence="1">CHAT domain-containing protein</fullName>
    </recommendedName>
</protein>
<dbReference type="EMBL" id="JBBBZM010000016">
    <property type="protein sequence ID" value="KAL0638939.1"/>
    <property type="molecule type" value="Genomic_DNA"/>
</dbReference>
<organism evidence="2 3">
    <name type="scientific">Discina gigas</name>
    <dbReference type="NCBI Taxonomy" id="1032678"/>
    <lineage>
        <taxon>Eukaryota</taxon>
        <taxon>Fungi</taxon>
        <taxon>Dikarya</taxon>
        <taxon>Ascomycota</taxon>
        <taxon>Pezizomycotina</taxon>
        <taxon>Pezizomycetes</taxon>
        <taxon>Pezizales</taxon>
        <taxon>Discinaceae</taxon>
        <taxon>Discina</taxon>
    </lineage>
</organism>
<proteinExistence type="predicted"/>
<comment type="caution">
    <text evidence="2">The sequence shown here is derived from an EMBL/GenBank/DDBJ whole genome shotgun (WGS) entry which is preliminary data.</text>
</comment>
<dbReference type="Proteomes" id="UP001447188">
    <property type="component" value="Unassembled WGS sequence"/>
</dbReference>
<gene>
    <name evidence="2" type="ORF">Q9L58_001990</name>
</gene>
<evidence type="ECO:0000259" key="1">
    <source>
        <dbReference type="Pfam" id="PF12770"/>
    </source>
</evidence>
<dbReference type="SUPFAM" id="SSF48452">
    <property type="entry name" value="TPR-like"/>
    <property type="match status" value="1"/>
</dbReference>
<feature type="domain" description="CHAT" evidence="1">
    <location>
        <begin position="246"/>
        <end position="403"/>
    </location>
</feature>
<dbReference type="SUPFAM" id="SSF52540">
    <property type="entry name" value="P-loop containing nucleoside triphosphate hydrolases"/>
    <property type="match status" value="1"/>
</dbReference>
<accession>A0ABR3GSP0</accession>
<evidence type="ECO:0000313" key="2">
    <source>
        <dbReference type="EMBL" id="KAL0638939.1"/>
    </source>
</evidence>
<keyword evidence="3" id="KW-1185">Reference proteome</keyword>
<name>A0ABR3GSP0_9PEZI</name>
<dbReference type="InterPro" id="IPR027417">
    <property type="entry name" value="P-loop_NTPase"/>
</dbReference>
<dbReference type="Gene3D" id="3.40.50.300">
    <property type="entry name" value="P-loop containing nucleotide triphosphate hydrolases"/>
    <property type="match status" value="1"/>
</dbReference>
<evidence type="ECO:0000313" key="3">
    <source>
        <dbReference type="Proteomes" id="UP001447188"/>
    </source>
</evidence>